<name>A0A1V9ZD93_ACHHY</name>
<proteinExistence type="predicted"/>
<dbReference type="EMBL" id="JNBR01000163">
    <property type="protein sequence ID" value="OQR95963.1"/>
    <property type="molecule type" value="Genomic_DNA"/>
</dbReference>
<dbReference type="OrthoDB" id="64610at2759"/>
<sequence length="269" mass="30106">MAAHLVKLNSVLDDHAIDFQHRAPSPVDPARDRGIACVFSALEDPTFLDKLQRSAALKKAPTSLLVRLDKGVVSYLPPHASCVQHLPLLHTTYVRHGKRDVRMLARGNDVVKTFAFAAPIHAVEFVGAIDLLQHMDHLRQPRYLPDDTDPVLYKQLRATLEFATEMWTLALWQQLWPYSRLLESLTMALSLLRPSGPCPTAAELEQLRGLLDAAHDDFLPHASMHTMDDAPVLDGTKYYRASYVSLLVAKLRVLAIHVEFYTQLASCSA</sequence>
<accession>A0A1V9ZD93</accession>
<evidence type="ECO:0000313" key="1">
    <source>
        <dbReference type="EMBL" id="OQR95963.1"/>
    </source>
</evidence>
<dbReference type="AlphaFoldDB" id="A0A1V9ZD93"/>
<evidence type="ECO:0000313" key="2">
    <source>
        <dbReference type="Proteomes" id="UP000243579"/>
    </source>
</evidence>
<organism evidence="1 2">
    <name type="scientific">Achlya hypogyna</name>
    <name type="common">Oomycete</name>
    <name type="synonym">Protoachlya hypogyna</name>
    <dbReference type="NCBI Taxonomy" id="1202772"/>
    <lineage>
        <taxon>Eukaryota</taxon>
        <taxon>Sar</taxon>
        <taxon>Stramenopiles</taxon>
        <taxon>Oomycota</taxon>
        <taxon>Saprolegniomycetes</taxon>
        <taxon>Saprolegniales</taxon>
        <taxon>Achlyaceae</taxon>
        <taxon>Achlya</taxon>
    </lineage>
</organism>
<gene>
    <name evidence="1" type="ORF">ACHHYP_00001</name>
</gene>
<dbReference type="Proteomes" id="UP000243579">
    <property type="component" value="Unassembled WGS sequence"/>
</dbReference>
<keyword evidence="2" id="KW-1185">Reference proteome</keyword>
<reference evidence="1 2" key="1">
    <citation type="journal article" date="2014" name="Genome Biol. Evol.">
        <title>The secreted proteins of Achlya hypogyna and Thraustotheca clavata identify the ancestral oomycete secretome and reveal gene acquisitions by horizontal gene transfer.</title>
        <authorList>
            <person name="Misner I."/>
            <person name="Blouin N."/>
            <person name="Leonard G."/>
            <person name="Richards T.A."/>
            <person name="Lane C.E."/>
        </authorList>
    </citation>
    <scope>NUCLEOTIDE SEQUENCE [LARGE SCALE GENOMIC DNA]</scope>
    <source>
        <strain evidence="1 2">ATCC 48635</strain>
    </source>
</reference>
<comment type="caution">
    <text evidence="1">The sequence shown here is derived from an EMBL/GenBank/DDBJ whole genome shotgun (WGS) entry which is preliminary data.</text>
</comment>
<protein>
    <submittedName>
        <fullName evidence="1">Uncharacterized protein</fullName>
    </submittedName>
</protein>